<sequence length="217" mass="23958">MNFDKPLDGWFTYLAWNIDLQLRGPFVKASTRREHYQEHLVHIAEELRKEGAVTAHALEVTMVVPVDGGPRYDVALLVHAGDEVRDELVRRTSALGFPTPELATVARNAGRFGDTEGQEGEILLNHFAGDAVPQAAVEAWASISEWYARTLGVDNSTLLEFTGDTPILIMNYAVLPGKAIPFLAGQVLRPSFYSVVRKQLHEAGIAPFPLIARRLDG</sequence>
<name>X5E4T5_9CORY</name>
<dbReference type="KEGG" id="cgy:CGLY_00210"/>
<dbReference type="eggNOG" id="ENOG5032WAN">
    <property type="taxonomic scope" value="Bacteria"/>
</dbReference>
<dbReference type="RefSeq" id="WP_052539350.1">
    <property type="nucleotide sequence ID" value="NZ_CP006842.1"/>
</dbReference>
<gene>
    <name evidence="1" type="ORF">CGLY_00210</name>
</gene>
<evidence type="ECO:0000313" key="2">
    <source>
        <dbReference type="Proteomes" id="UP000023703"/>
    </source>
</evidence>
<organism evidence="1 2">
    <name type="scientific">Corynebacterium glyciniphilum AJ 3170</name>
    <dbReference type="NCBI Taxonomy" id="1404245"/>
    <lineage>
        <taxon>Bacteria</taxon>
        <taxon>Bacillati</taxon>
        <taxon>Actinomycetota</taxon>
        <taxon>Actinomycetes</taxon>
        <taxon>Mycobacteriales</taxon>
        <taxon>Corynebacteriaceae</taxon>
        <taxon>Corynebacterium</taxon>
    </lineage>
</organism>
<dbReference type="EMBL" id="CP006842">
    <property type="protein sequence ID" value="AHW62490.1"/>
    <property type="molecule type" value="Genomic_DNA"/>
</dbReference>
<evidence type="ECO:0000313" key="1">
    <source>
        <dbReference type="EMBL" id="AHW62490.1"/>
    </source>
</evidence>
<dbReference type="STRING" id="1404245.CGLY_00210"/>
<dbReference type="AlphaFoldDB" id="X5E4T5"/>
<reference evidence="1 2" key="1">
    <citation type="journal article" date="2015" name="Int. J. Syst. Evol. Microbiol.">
        <title>Revisiting Corynebacterium glyciniphilum (ex Kubota et al., 1972) sp. nov., nom. rev., isolated from putrefied banana.</title>
        <authorList>
            <person name="Al-Dilaimi A."/>
            <person name="Bednarz H."/>
            <person name="Lomker A."/>
            <person name="Niehaus K."/>
            <person name="Kalinowski J."/>
            <person name="Ruckert C."/>
        </authorList>
    </citation>
    <scope>NUCLEOTIDE SEQUENCE [LARGE SCALE GENOMIC DNA]</scope>
    <source>
        <strain evidence="1">AJ 3170</strain>
    </source>
</reference>
<proteinExistence type="predicted"/>
<protein>
    <submittedName>
        <fullName evidence="1">Uncharacterized protein</fullName>
    </submittedName>
</protein>
<dbReference type="OrthoDB" id="4760889at2"/>
<keyword evidence="2" id="KW-1185">Reference proteome</keyword>
<dbReference type="HOGENOM" id="CLU_1228756_0_0_11"/>
<dbReference type="Proteomes" id="UP000023703">
    <property type="component" value="Chromosome"/>
</dbReference>
<accession>X5E4T5</accession>